<dbReference type="PANTHER" id="PTHR35092:SF1">
    <property type="entry name" value="CHLORINASE MJ1651"/>
    <property type="match status" value="1"/>
</dbReference>
<dbReference type="Proteomes" id="UP000239494">
    <property type="component" value="Unassembled WGS sequence"/>
</dbReference>
<dbReference type="SUPFAM" id="SSF101852">
    <property type="entry name" value="Bacterial fluorinating enzyme, C-terminal domain"/>
    <property type="match status" value="1"/>
</dbReference>
<evidence type="ECO:0000313" key="6">
    <source>
        <dbReference type="EMBL" id="PRY39741.1"/>
    </source>
</evidence>
<feature type="binding site" evidence="3">
    <location>
        <begin position="131"/>
        <end position="134"/>
    </location>
    <ligand>
        <name>substrate</name>
    </ligand>
</feature>
<dbReference type="PDB" id="7XTO">
    <property type="method" value="X-ray"/>
    <property type="resolution" value="2.48 A"/>
    <property type="chains" value="A/B/C/D/E/F=1-276"/>
</dbReference>
<reference evidence="8" key="2">
    <citation type="journal article" date="2022" name="Biochem. Biophys. Res. Commun.">
        <title>Expression, purification and structure determination of the chlorinase ClA2.</title>
        <authorList>
            <person name="Liu Y."/>
            <person name="Zhang H."/>
            <person name="Xiao H."/>
            <person name="Li Y."/>
            <person name="Liu Y."/>
        </authorList>
    </citation>
    <scope>X-RAY CRYSTALLOGRAPHY (2.48 ANGSTROMS)</scope>
</reference>
<dbReference type="EMBL" id="PVTF01000007">
    <property type="protein sequence ID" value="PRY39741.1"/>
    <property type="molecule type" value="Genomic_DNA"/>
</dbReference>
<sequence>MEQAAPRVVAFLSDVGTHDEATGLCKGLMSRICPGVTIIDITHQVPAFDVVEGALMLEDVPEFFPEHTVICAYVYPETGSGTPTVAVRNDKGQLLVAPDNGLLTRALDASGVAEARLVTNPAVMNHPPTPTWYGRDVVAACAAHLAAGTPLADVGPVVDDPVRLPDVPFTRHESGLVGRVARIDRAFGNVWTNIPSAALGLPSTPDGPVTLDATVGGERARWPWCTTFSQVATTGRLAYANSRGRLSFALNRGSLVAELGVAPDAPVEVHLPRVPG</sequence>
<evidence type="ECO:0000313" key="7">
    <source>
        <dbReference type="Proteomes" id="UP000239494"/>
    </source>
</evidence>
<reference evidence="6 7" key="1">
    <citation type="submission" date="2018-03" db="EMBL/GenBank/DDBJ databases">
        <title>Genomic Encyclopedia of Archaeal and Bacterial Type Strains, Phase II (KMG-II): from individual species to whole genera.</title>
        <authorList>
            <person name="Goeker M."/>
        </authorList>
    </citation>
    <scope>NUCLEOTIDE SEQUENCE [LARGE SCALE GENOMIC DNA]</scope>
    <source>
        <strain evidence="6 7">DSM 44720</strain>
    </source>
</reference>
<feature type="binding site" evidence="3">
    <location>
        <begin position="73"/>
        <end position="75"/>
    </location>
    <ligand>
        <name>substrate</name>
    </ligand>
</feature>
<keyword evidence="8" id="KW-0002">3D-structure</keyword>
<dbReference type="Pfam" id="PF01887">
    <property type="entry name" value="SAM_HAT_N"/>
    <property type="match status" value="1"/>
</dbReference>
<dbReference type="InterPro" id="IPR002747">
    <property type="entry name" value="SAM_OH_AdoTrfase"/>
</dbReference>
<dbReference type="OrthoDB" id="9792195at2"/>
<comment type="caution">
    <text evidence="6">The sequence shown here is derived from an EMBL/GenBank/DDBJ whole genome shotgun (WGS) entry which is preliminary data.</text>
</comment>
<dbReference type="RefSeq" id="WP_106189648.1">
    <property type="nucleotide sequence ID" value="NZ_PVTF01000007.1"/>
</dbReference>
<dbReference type="SUPFAM" id="SSF102522">
    <property type="entry name" value="Bacterial fluorinating enzyme, N-terminal domain"/>
    <property type="match status" value="1"/>
</dbReference>
<feature type="domain" description="S-adenosyl-l-methionine hydroxide adenosyltransferase N-terminal" evidence="4">
    <location>
        <begin position="9"/>
        <end position="155"/>
    </location>
</feature>
<name>A0A2T0T269_9PSEU</name>
<dbReference type="AlphaFoldDB" id="A0A2T0T269"/>
<dbReference type="Pfam" id="PF20257">
    <property type="entry name" value="SAM_HAT_C"/>
    <property type="match status" value="1"/>
</dbReference>
<accession>A0A2T0T269</accession>
<dbReference type="Gene3D" id="2.40.30.90">
    <property type="entry name" value="Bacterial fluorinating enzyme like"/>
    <property type="match status" value="1"/>
</dbReference>
<dbReference type="InterPro" id="IPR046470">
    <property type="entry name" value="SAM_HAT_C"/>
</dbReference>
<dbReference type="PANTHER" id="PTHR35092">
    <property type="entry name" value="CHLORINASE MJ1651"/>
    <property type="match status" value="1"/>
</dbReference>
<protein>
    <recommendedName>
        <fullName evidence="9">SAM-dependent chlorinase/fluorinase</fullName>
    </recommendedName>
</protein>
<keyword evidence="1" id="KW-0949">S-adenosyl-L-methionine</keyword>
<evidence type="ECO:0000256" key="1">
    <source>
        <dbReference type="ARBA" id="ARBA00022691"/>
    </source>
</evidence>
<dbReference type="Gene3D" id="3.40.50.10790">
    <property type="entry name" value="S-adenosyl-l-methionine hydroxide adenosyltransferase, N-terminal"/>
    <property type="match status" value="1"/>
</dbReference>
<dbReference type="SMR" id="A0A2T0T269"/>
<dbReference type="InterPro" id="IPR023227">
    <property type="entry name" value="SAM_OH_AdoTrfase_C_sf"/>
</dbReference>
<evidence type="ECO:0008006" key="9">
    <source>
        <dbReference type="Google" id="ProtNLM"/>
    </source>
</evidence>
<evidence type="ECO:0000259" key="4">
    <source>
        <dbReference type="Pfam" id="PF01887"/>
    </source>
</evidence>
<gene>
    <name evidence="6" type="ORF">CLV43_107328</name>
</gene>
<proteinExistence type="evidence at protein level"/>
<feature type="binding site" evidence="3">
    <location>
        <position position="14"/>
    </location>
    <ligand>
        <name>substrate</name>
    </ligand>
</feature>
<dbReference type="PIRSF" id="PIRSF006779">
    <property type="entry name" value="UCP006779"/>
    <property type="match status" value="1"/>
</dbReference>
<evidence type="ECO:0000256" key="2">
    <source>
        <dbReference type="ARBA" id="ARBA00024035"/>
    </source>
</evidence>
<feature type="domain" description="S-adenosyl-l-methionine hydroxide adenosyltransferase C-terminal" evidence="5">
    <location>
        <begin position="178"/>
        <end position="268"/>
    </location>
</feature>
<evidence type="ECO:0000259" key="5">
    <source>
        <dbReference type="Pfam" id="PF20257"/>
    </source>
</evidence>
<evidence type="ECO:0000256" key="3">
    <source>
        <dbReference type="PIRSR" id="PIRSR006779-1"/>
    </source>
</evidence>
<comment type="similarity">
    <text evidence="2">Belongs to the SAM hydrolase / SAM-dependent halogenase family.</text>
</comment>
<dbReference type="InterPro" id="IPR023228">
    <property type="entry name" value="SAM_OH_AdoTrfase_N_sf"/>
</dbReference>
<evidence type="ECO:0007829" key="8">
    <source>
        <dbReference type="PDB" id="7XTO"/>
    </source>
</evidence>
<dbReference type="InterPro" id="IPR046469">
    <property type="entry name" value="SAM_HAT_N"/>
</dbReference>
<organism evidence="6 7">
    <name type="scientific">Umezawaea tangerina</name>
    <dbReference type="NCBI Taxonomy" id="84725"/>
    <lineage>
        <taxon>Bacteria</taxon>
        <taxon>Bacillati</taxon>
        <taxon>Actinomycetota</taxon>
        <taxon>Actinomycetes</taxon>
        <taxon>Pseudonocardiales</taxon>
        <taxon>Pseudonocardiaceae</taxon>
        <taxon>Umezawaea</taxon>
    </lineage>
</organism>
<keyword evidence="7" id="KW-1185">Reference proteome</keyword>